<keyword evidence="15" id="KW-1185">Reference proteome</keyword>
<dbReference type="FunFam" id="1.10.3380.10:FF:000012">
    <property type="entry name" value="DEAD/DEAH box DNA helicase"/>
    <property type="match status" value="1"/>
</dbReference>
<dbReference type="Pfam" id="PF02889">
    <property type="entry name" value="Sec63"/>
    <property type="match status" value="1"/>
</dbReference>
<feature type="compositionally biased region" description="Polar residues" evidence="11">
    <location>
        <begin position="38"/>
        <end position="62"/>
    </location>
</feature>
<keyword evidence="6" id="KW-0413">Isomerase</keyword>
<keyword evidence="7" id="KW-0469">Meiosis</keyword>
<dbReference type="Pfam" id="PF23445">
    <property type="entry name" value="WHD_SNRNP200"/>
    <property type="match status" value="1"/>
</dbReference>
<protein>
    <recommendedName>
        <fullName evidence="9">DNA 3'-5' helicase</fullName>
        <ecNumber evidence="9">5.6.2.4</ecNumber>
    </recommendedName>
</protein>
<dbReference type="Proteomes" id="UP001165063">
    <property type="component" value="Unassembled WGS sequence"/>
</dbReference>
<feature type="compositionally biased region" description="Low complexity" evidence="11">
    <location>
        <begin position="79"/>
        <end position="91"/>
    </location>
</feature>
<evidence type="ECO:0000256" key="10">
    <source>
        <dbReference type="ARBA" id="ARBA00048988"/>
    </source>
</evidence>
<evidence type="ECO:0000256" key="4">
    <source>
        <dbReference type="ARBA" id="ARBA00022806"/>
    </source>
</evidence>
<comment type="catalytic activity">
    <reaction evidence="10">
        <text>ATP + H2O = ADP + phosphate + H(+)</text>
        <dbReference type="Rhea" id="RHEA:13065"/>
        <dbReference type="ChEBI" id="CHEBI:15377"/>
        <dbReference type="ChEBI" id="CHEBI:15378"/>
        <dbReference type="ChEBI" id="CHEBI:30616"/>
        <dbReference type="ChEBI" id="CHEBI:43474"/>
        <dbReference type="ChEBI" id="CHEBI:456216"/>
        <dbReference type="EC" id="5.6.2.4"/>
    </reaction>
</comment>
<dbReference type="PANTHER" id="PTHR47835:SF3">
    <property type="entry name" value="HELICASE FOR MEIOSIS 1"/>
    <property type="match status" value="1"/>
</dbReference>
<dbReference type="PROSITE" id="PS51194">
    <property type="entry name" value="HELICASE_CTER"/>
    <property type="match status" value="1"/>
</dbReference>
<dbReference type="Gene3D" id="1.10.3380.10">
    <property type="entry name" value="Sec63 N-terminal domain-like domain"/>
    <property type="match status" value="1"/>
</dbReference>
<dbReference type="SMART" id="SM00973">
    <property type="entry name" value="Sec63"/>
    <property type="match status" value="1"/>
</dbReference>
<evidence type="ECO:0000256" key="6">
    <source>
        <dbReference type="ARBA" id="ARBA00023235"/>
    </source>
</evidence>
<dbReference type="Pfam" id="PF00270">
    <property type="entry name" value="DEAD"/>
    <property type="match status" value="1"/>
</dbReference>
<gene>
    <name evidence="14" type="ORF">Amon01_000386100</name>
</gene>
<dbReference type="GO" id="GO:0051321">
    <property type="term" value="P:meiotic cell cycle"/>
    <property type="evidence" value="ECO:0007669"/>
    <property type="project" value="UniProtKB-KW"/>
</dbReference>
<dbReference type="GO" id="GO:0043138">
    <property type="term" value="F:3'-5' DNA helicase activity"/>
    <property type="evidence" value="ECO:0007669"/>
    <property type="project" value="UniProtKB-EC"/>
</dbReference>
<organism evidence="14 15">
    <name type="scientific">Ambrosiozyma monospora</name>
    <name type="common">Yeast</name>
    <name type="synonym">Endomycopsis monosporus</name>
    <dbReference type="NCBI Taxonomy" id="43982"/>
    <lineage>
        <taxon>Eukaryota</taxon>
        <taxon>Fungi</taxon>
        <taxon>Dikarya</taxon>
        <taxon>Ascomycota</taxon>
        <taxon>Saccharomycotina</taxon>
        <taxon>Pichiomycetes</taxon>
        <taxon>Pichiales</taxon>
        <taxon>Pichiaceae</taxon>
        <taxon>Ambrosiozyma</taxon>
    </lineage>
</organism>
<evidence type="ECO:0000313" key="14">
    <source>
        <dbReference type="EMBL" id="GMG30463.1"/>
    </source>
</evidence>
<dbReference type="InterPro" id="IPR004179">
    <property type="entry name" value="Sec63-dom"/>
</dbReference>
<feature type="domain" description="Helicase C-terminal" evidence="13">
    <location>
        <begin position="347"/>
        <end position="534"/>
    </location>
</feature>
<evidence type="ECO:0000256" key="3">
    <source>
        <dbReference type="ARBA" id="ARBA00022801"/>
    </source>
</evidence>
<comment type="catalytic activity">
    <reaction evidence="8">
        <text>Couples ATP hydrolysis with the unwinding of duplex DNA by translocating in the 3'-5' direction.</text>
        <dbReference type="EC" id="5.6.2.4"/>
    </reaction>
</comment>
<evidence type="ECO:0000256" key="2">
    <source>
        <dbReference type="ARBA" id="ARBA00022741"/>
    </source>
</evidence>
<evidence type="ECO:0000256" key="9">
    <source>
        <dbReference type="ARBA" id="ARBA00034808"/>
    </source>
</evidence>
<evidence type="ECO:0000256" key="1">
    <source>
        <dbReference type="ARBA" id="ARBA00010140"/>
    </source>
</evidence>
<proteinExistence type="inferred from homology"/>
<feature type="region of interest" description="Disordered" evidence="11">
    <location>
        <begin position="15"/>
        <end position="99"/>
    </location>
</feature>
<dbReference type="InterPro" id="IPR001650">
    <property type="entry name" value="Helicase_C-like"/>
</dbReference>
<evidence type="ECO:0000256" key="7">
    <source>
        <dbReference type="ARBA" id="ARBA00023254"/>
    </source>
</evidence>
<dbReference type="OrthoDB" id="5575at2759"/>
<dbReference type="PANTHER" id="PTHR47835">
    <property type="entry name" value="HFM1, ATP DEPENDENT DNA HELICASE HOMOLOG"/>
    <property type="match status" value="1"/>
</dbReference>
<dbReference type="Gene3D" id="3.40.50.300">
    <property type="entry name" value="P-loop containing nucleotide triphosphate hydrolases"/>
    <property type="match status" value="2"/>
</dbReference>
<dbReference type="GO" id="GO:0016787">
    <property type="term" value="F:hydrolase activity"/>
    <property type="evidence" value="ECO:0007669"/>
    <property type="project" value="UniProtKB-KW"/>
</dbReference>
<keyword evidence="5" id="KW-0067">ATP-binding</keyword>
<evidence type="ECO:0000256" key="8">
    <source>
        <dbReference type="ARBA" id="ARBA00034617"/>
    </source>
</evidence>
<dbReference type="PROSITE" id="PS51192">
    <property type="entry name" value="HELICASE_ATP_BIND_1"/>
    <property type="match status" value="1"/>
</dbReference>
<sequence length="1034" mass="116508">MSNFKRSLEQFLEEDNDDNDSFFGQTQNSHSYKFPQGRFQSANSQFFGGSTGVSNRIQNRNFAQRREPPRLSMASSDRQSQYQYQTQHQQQPSPPVRHQNPYIQKQAYQAQQRRSVPTYSSNHGCLSVNAVPDDANNCVISSPTGSGKTVLFELAIISLLIAKSRDPGSYKNCKIIYMASTKALCKERYDDWLAKFGPLSCSVGLLTGDASVSETERAKKSDIIICTPEKWDALTRRWFDYSKLFELVRLLLIDEIHTLGDQRGTSLEVVTTRMKTMKKNLRIVALSATLPNINDISDWLYPKDGDPPSTLVFGDEYRAVKLKRTVYGYKTAGTSNDFQFDSFLNGKLSRVLEANSKHKPTLIFCPTRSSCINTCKILSKNMTSIFGSFNNTSTYKNVNKELYNLIVNGIAFHHAGLSMNDRLLVEQGFKRGDIKVLCCTSTLAVGVNLPAYLVVIKGTKTWTNMGLVEYSELDVLQMMGRAGRPQFEDEGACVIMTDDKRKDKYENLVKGSQKLESSLYLCLHETFTAEVALNTITSLESAYEWLCSTFFYQRFLKNPTSYPTVYGITRMCETSQEKLTKLAELIMDDLIKESMVIYEDINYKATAYGLAMANHYVMFDTMKELTKTDTNLSLSQMIRIVSSAKEFKEIRLKHSEKRLYKEINSSPLVLFPKKDNKVSTNEDKISLLIQFELGGLEYPTYKGAMKLHSTFLSDKMIVFKNLHRIIKAGIEVFVDKKDGFSLLAIMELLRCVTGKCWETNSMVLRQLEGVGIAYVRKFTNHNISSLREAMILTRAQIENALGLRPGSGTKIFNCLKKLPVLATHVSLISSSRGIGQIDVKVGIDVSVENYDGLSFFWNGLLTYLNVTTVLSNTGTLSDFRRVPLKKLDSSKNIVLSLNLTDNKDSIRVSFNFDNIAGLGSSVSLDVSSVWGGMTGVAQDAKPKILRIEDIDELSEDDDFSDDGIDLNDIFQRAASVKHNHPPPPPAVITTVTFNNNCDYDALATPEVSIDNTFTRTHEKQKDGRYSRKNCFKRL</sequence>
<keyword evidence="4" id="KW-0347">Helicase</keyword>
<dbReference type="SUPFAM" id="SSF158702">
    <property type="entry name" value="Sec63 N-terminal domain-like"/>
    <property type="match status" value="1"/>
</dbReference>
<dbReference type="InterPro" id="IPR027417">
    <property type="entry name" value="P-loop_NTPase"/>
</dbReference>
<evidence type="ECO:0000259" key="13">
    <source>
        <dbReference type="PROSITE" id="PS51194"/>
    </source>
</evidence>
<evidence type="ECO:0000256" key="5">
    <source>
        <dbReference type="ARBA" id="ARBA00022840"/>
    </source>
</evidence>
<reference evidence="14" key="1">
    <citation type="submission" date="2023-04" db="EMBL/GenBank/DDBJ databases">
        <title>Ambrosiozyma monospora NBRC 1965.</title>
        <authorList>
            <person name="Ichikawa N."/>
            <person name="Sato H."/>
            <person name="Tonouchi N."/>
        </authorList>
    </citation>
    <scope>NUCLEOTIDE SEQUENCE</scope>
    <source>
        <strain evidence="14">NBRC 1965</strain>
    </source>
</reference>
<dbReference type="CDD" id="cd18795">
    <property type="entry name" value="SF2_C_Ski2"/>
    <property type="match status" value="1"/>
</dbReference>
<evidence type="ECO:0000259" key="12">
    <source>
        <dbReference type="PROSITE" id="PS51192"/>
    </source>
</evidence>
<feature type="domain" description="Helicase ATP-binding" evidence="12">
    <location>
        <begin position="129"/>
        <end position="308"/>
    </location>
</feature>
<dbReference type="InterPro" id="IPR011545">
    <property type="entry name" value="DEAD/DEAH_box_helicase_dom"/>
</dbReference>
<dbReference type="SUPFAM" id="SSF52540">
    <property type="entry name" value="P-loop containing nucleoside triphosphate hydrolases"/>
    <property type="match status" value="1"/>
</dbReference>
<dbReference type="GO" id="GO:0003676">
    <property type="term" value="F:nucleic acid binding"/>
    <property type="evidence" value="ECO:0007669"/>
    <property type="project" value="InterPro"/>
</dbReference>
<dbReference type="InterPro" id="IPR057842">
    <property type="entry name" value="WH_MER3"/>
</dbReference>
<comment type="caution">
    <text evidence="14">The sequence shown here is derived from an EMBL/GenBank/DDBJ whole genome shotgun (WGS) entry which is preliminary data.</text>
</comment>
<dbReference type="EC" id="5.6.2.4" evidence="9"/>
<dbReference type="InterPro" id="IPR052247">
    <property type="entry name" value="Meiotic_Crossover_Helicase"/>
</dbReference>
<dbReference type="EMBL" id="BSXU01001733">
    <property type="protein sequence ID" value="GMG30463.1"/>
    <property type="molecule type" value="Genomic_DNA"/>
</dbReference>
<evidence type="ECO:0000313" key="15">
    <source>
        <dbReference type="Proteomes" id="UP001165063"/>
    </source>
</evidence>
<dbReference type="GO" id="GO:0005524">
    <property type="term" value="F:ATP binding"/>
    <property type="evidence" value="ECO:0007669"/>
    <property type="project" value="UniProtKB-KW"/>
</dbReference>
<dbReference type="Gene3D" id="1.10.10.10">
    <property type="entry name" value="Winged helix-like DNA-binding domain superfamily/Winged helix DNA-binding domain"/>
    <property type="match status" value="1"/>
</dbReference>
<accession>A0A9W7DG62</accession>
<dbReference type="AlphaFoldDB" id="A0A9W7DG62"/>
<keyword evidence="3" id="KW-0378">Hydrolase</keyword>
<dbReference type="SMART" id="SM00487">
    <property type="entry name" value="DEXDc"/>
    <property type="match status" value="1"/>
</dbReference>
<feature type="compositionally biased region" description="Polar residues" evidence="11">
    <location>
        <begin position="22"/>
        <end position="31"/>
    </location>
</feature>
<dbReference type="InterPro" id="IPR014001">
    <property type="entry name" value="Helicase_ATP-bd"/>
</dbReference>
<comment type="similarity">
    <text evidence="1">Belongs to the helicase family. SKI2 subfamily.</text>
</comment>
<dbReference type="Pfam" id="PF00271">
    <property type="entry name" value="Helicase_C"/>
    <property type="match status" value="1"/>
</dbReference>
<dbReference type="SMART" id="SM00490">
    <property type="entry name" value="HELICc"/>
    <property type="match status" value="1"/>
</dbReference>
<dbReference type="InterPro" id="IPR036388">
    <property type="entry name" value="WH-like_DNA-bd_sf"/>
</dbReference>
<name>A0A9W7DG62_AMBMO</name>
<evidence type="ECO:0000256" key="11">
    <source>
        <dbReference type="SAM" id="MobiDB-lite"/>
    </source>
</evidence>
<keyword evidence="2" id="KW-0547">Nucleotide-binding</keyword>